<dbReference type="Proteomes" id="UP001172791">
    <property type="component" value="Unassembled WGS sequence"/>
</dbReference>
<dbReference type="Pfam" id="PF07007">
    <property type="entry name" value="LprI"/>
    <property type="match status" value="1"/>
</dbReference>
<dbReference type="RefSeq" id="WP_301234324.1">
    <property type="nucleotide sequence ID" value="NZ_QAIC01000035.1"/>
</dbReference>
<comment type="caution">
    <text evidence="4">The sequence shown here is derived from an EMBL/GenBank/DDBJ whole genome shotgun (WGS) entry which is preliminary data.</text>
</comment>
<feature type="transmembrane region" description="Helical" evidence="2">
    <location>
        <begin position="12"/>
        <end position="30"/>
    </location>
</feature>
<organism evidence="4 7">
    <name type="scientific">Pandoraea cepalis</name>
    <dbReference type="NCBI Taxonomy" id="2508294"/>
    <lineage>
        <taxon>Bacteria</taxon>
        <taxon>Pseudomonadati</taxon>
        <taxon>Pseudomonadota</taxon>
        <taxon>Betaproteobacteria</taxon>
        <taxon>Burkholderiales</taxon>
        <taxon>Burkholderiaceae</taxon>
        <taxon>Pandoraea</taxon>
    </lineage>
</organism>
<proteinExistence type="predicted"/>
<evidence type="ECO:0000313" key="5">
    <source>
        <dbReference type="EMBL" id="MDN4578912.1"/>
    </source>
</evidence>
<gene>
    <name evidence="4" type="ORF">DBA34_08900</name>
    <name evidence="5" type="ORF">DBB29_12380</name>
</gene>
<accession>A0AAW7MLE0</accession>
<dbReference type="PANTHER" id="PTHR37549">
    <property type="entry name" value="LIPOPROTEIN LPRI"/>
    <property type="match status" value="1"/>
</dbReference>
<dbReference type="PANTHER" id="PTHR37549:SF1">
    <property type="entry name" value="LIPOPROTEIN LPRI"/>
    <property type="match status" value="1"/>
</dbReference>
<evidence type="ECO:0000313" key="7">
    <source>
        <dbReference type="Proteomes" id="UP001172791"/>
    </source>
</evidence>
<dbReference type="EMBL" id="QAIC01000035">
    <property type="protein sequence ID" value="MDN4573375.1"/>
    <property type="molecule type" value="Genomic_DNA"/>
</dbReference>
<dbReference type="GO" id="GO:0005576">
    <property type="term" value="C:extracellular region"/>
    <property type="evidence" value="ECO:0007669"/>
    <property type="project" value="TreeGrafter"/>
</dbReference>
<evidence type="ECO:0000313" key="4">
    <source>
        <dbReference type="EMBL" id="MDN4573375.1"/>
    </source>
</evidence>
<keyword evidence="2" id="KW-1133">Transmembrane helix</keyword>
<name>A0AAW7MLE0_9BURK</name>
<evidence type="ECO:0000313" key="6">
    <source>
        <dbReference type="Proteomes" id="UP001172788"/>
    </source>
</evidence>
<feature type="transmembrane region" description="Helical" evidence="2">
    <location>
        <begin position="50"/>
        <end position="70"/>
    </location>
</feature>
<dbReference type="InterPro" id="IPR009739">
    <property type="entry name" value="LprI-like_N"/>
</dbReference>
<feature type="transmembrane region" description="Helical" evidence="2">
    <location>
        <begin position="82"/>
        <end position="103"/>
    </location>
</feature>
<protein>
    <recommendedName>
        <fullName evidence="3">Lysozyme inhibitor LprI-like N-terminal domain-containing protein</fullName>
    </recommendedName>
</protein>
<feature type="compositionally biased region" description="Low complexity" evidence="1">
    <location>
        <begin position="439"/>
        <end position="463"/>
    </location>
</feature>
<dbReference type="EMBL" id="QAID01000041">
    <property type="protein sequence ID" value="MDN4578912.1"/>
    <property type="molecule type" value="Genomic_DNA"/>
</dbReference>
<sequence length="552" mass="59301">MQDTQNQPIWNPTRIASLSLILTPIFGSYLQASNWRALGQSERAGASKTWFYVSLFVLAAMTVVTVGFTGKAGVDKDAIRGGVNIAALVYYLIWAFASGWKQISYVQKQFGKTYAKKSLAKPILAAFACVIAYTAVVVGLLAVMRGGADDNGQDADQVSSGGSSFSLASLFGGNHGLDCAAPNVKEYVAEAYAQPLVESGIPDLVWGIRDNRIKVHVDAIHETARNNESKNIDCAANLVIDFPKDDLERATQQGDVFRALMQIHGNSLVTDPTFTTAISYQLATPSDASERKQGPIVTLTTGANRSAVNALQTYIAYYQVLAYATPDITAASKNATPWSQDFKQSVIQSCGKALGVERCTCQMNEMEKVVSEQEMARVGYTMLTSMAFSNRLTNFAKLRTAIGQQCPLSQPLTAILGEQAADVPASSVQDSAAVPASNAPQPTTVQPQQQAQPEADTSAMMQSSQPAQAAIVASFDCGKASSRIEKLVCSTPATAEVDRRLAGAYRVAAAKSSDPERLKLQQREWLKERNACDDATCLLKTTEARIQALSAM</sequence>
<evidence type="ECO:0000259" key="3">
    <source>
        <dbReference type="Pfam" id="PF07007"/>
    </source>
</evidence>
<evidence type="ECO:0000256" key="1">
    <source>
        <dbReference type="SAM" id="MobiDB-lite"/>
    </source>
</evidence>
<keyword evidence="2" id="KW-0812">Transmembrane</keyword>
<dbReference type="Proteomes" id="UP001172788">
    <property type="component" value="Unassembled WGS sequence"/>
</dbReference>
<dbReference type="InterPro" id="IPR052755">
    <property type="entry name" value="Lysozyme_Inhibitor_LprI"/>
</dbReference>
<feature type="transmembrane region" description="Helical" evidence="2">
    <location>
        <begin position="123"/>
        <end position="143"/>
    </location>
</feature>
<feature type="region of interest" description="Disordered" evidence="1">
    <location>
        <begin position="426"/>
        <end position="463"/>
    </location>
</feature>
<dbReference type="AlphaFoldDB" id="A0AAW7MLE0"/>
<feature type="domain" description="Lysozyme inhibitor LprI-like N-terminal" evidence="3">
    <location>
        <begin position="478"/>
        <end position="549"/>
    </location>
</feature>
<reference evidence="4" key="1">
    <citation type="submission" date="2018-04" db="EMBL/GenBank/DDBJ databases">
        <authorList>
            <person name="Jy Z."/>
        </authorList>
    </citation>
    <scope>NUCLEOTIDE SEQUENCE</scope>
    <source>
        <strain evidence="5">AS13</strain>
        <strain evidence="4">LA18</strain>
    </source>
</reference>
<keyword evidence="6" id="KW-1185">Reference proteome</keyword>
<keyword evidence="2" id="KW-0472">Membrane</keyword>
<evidence type="ECO:0000256" key="2">
    <source>
        <dbReference type="SAM" id="Phobius"/>
    </source>
</evidence>